<dbReference type="EMBL" id="JAWQEG010000388">
    <property type="protein sequence ID" value="KAK3890817.1"/>
    <property type="molecule type" value="Genomic_DNA"/>
</dbReference>
<keyword evidence="4" id="KW-1185">Reference proteome</keyword>
<keyword evidence="2" id="KW-1133">Transmembrane helix</keyword>
<dbReference type="Proteomes" id="UP001286313">
    <property type="component" value="Unassembled WGS sequence"/>
</dbReference>
<accession>A0AAE1GDY0</accession>
<feature type="region of interest" description="Disordered" evidence="1">
    <location>
        <begin position="150"/>
        <end position="173"/>
    </location>
</feature>
<evidence type="ECO:0000256" key="2">
    <source>
        <dbReference type="SAM" id="Phobius"/>
    </source>
</evidence>
<proteinExistence type="predicted"/>
<reference evidence="3" key="1">
    <citation type="submission" date="2023-10" db="EMBL/GenBank/DDBJ databases">
        <title>Genome assemblies of two species of porcelain crab, Petrolisthes cinctipes and Petrolisthes manimaculis (Anomura: Porcellanidae).</title>
        <authorList>
            <person name="Angst P."/>
        </authorList>
    </citation>
    <scope>NUCLEOTIDE SEQUENCE</scope>
    <source>
        <strain evidence="3">PB745_01</strain>
        <tissue evidence="3">Gill</tissue>
    </source>
</reference>
<evidence type="ECO:0000313" key="4">
    <source>
        <dbReference type="Proteomes" id="UP001286313"/>
    </source>
</evidence>
<gene>
    <name evidence="3" type="ORF">Pcinc_005262</name>
</gene>
<keyword evidence="2" id="KW-0472">Membrane</keyword>
<protein>
    <submittedName>
        <fullName evidence="3">Uncharacterized protein</fullName>
    </submittedName>
</protein>
<comment type="caution">
    <text evidence="3">The sequence shown here is derived from an EMBL/GenBank/DDBJ whole genome shotgun (WGS) entry which is preliminary data.</text>
</comment>
<name>A0AAE1GDY0_PETCI</name>
<evidence type="ECO:0000256" key="1">
    <source>
        <dbReference type="SAM" id="MobiDB-lite"/>
    </source>
</evidence>
<feature type="transmembrane region" description="Helical" evidence="2">
    <location>
        <begin position="9"/>
        <end position="27"/>
    </location>
</feature>
<evidence type="ECO:0000313" key="3">
    <source>
        <dbReference type="EMBL" id="KAK3890817.1"/>
    </source>
</evidence>
<keyword evidence="2" id="KW-0812">Transmembrane</keyword>
<dbReference type="AlphaFoldDB" id="A0AAE1GDY0"/>
<organism evidence="3 4">
    <name type="scientific">Petrolisthes cinctipes</name>
    <name type="common">Flat porcelain crab</name>
    <dbReference type="NCBI Taxonomy" id="88211"/>
    <lineage>
        <taxon>Eukaryota</taxon>
        <taxon>Metazoa</taxon>
        <taxon>Ecdysozoa</taxon>
        <taxon>Arthropoda</taxon>
        <taxon>Crustacea</taxon>
        <taxon>Multicrustacea</taxon>
        <taxon>Malacostraca</taxon>
        <taxon>Eumalacostraca</taxon>
        <taxon>Eucarida</taxon>
        <taxon>Decapoda</taxon>
        <taxon>Pleocyemata</taxon>
        <taxon>Anomura</taxon>
        <taxon>Galatheoidea</taxon>
        <taxon>Porcellanidae</taxon>
        <taxon>Petrolisthes</taxon>
    </lineage>
</organism>
<sequence>MAKVNAKGYVYLAMVTLTFIVYQVTLYHYQDDIPTFTKNIPLDSLLSAYNTISVTTHPSVVATRLKERRDRMRKACEEVDHPKTITKTLATILYAPSHDMFVCASPNCERSSVAARCNVATTAYVKALHSRATPPPSDVAATHRPYIRCPLDASQRQSNDLPATTNQPPPAPP</sequence>